<keyword evidence="5" id="KW-1185">Reference proteome</keyword>
<dbReference type="RefSeq" id="WP_343960006.1">
    <property type="nucleotide sequence ID" value="NZ_BAAAMN010000068.1"/>
</dbReference>
<proteinExistence type="inferred from homology"/>
<comment type="caution">
    <text evidence="4">The sequence shown here is derived from an EMBL/GenBank/DDBJ whole genome shotgun (WGS) entry which is preliminary data.</text>
</comment>
<evidence type="ECO:0000259" key="3">
    <source>
        <dbReference type="Pfam" id="PF19305"/>
    </source>
</evidence>
<comment type="similarity">
    <text evidence="1">Belongs to the PrpD family.</text>
</comment>
<dbReference type="InterPro" id="IPR045336">
    <property type="entry name" value="MmgE_PrpD_N"/>
</dbReference>
<dbReference type="PANTHER" id="PTHR16943:SF8">
    <property type="entry name" value="2-METHYLCITRATE DEHYDRATASE"/>
    <property type="match status" value="1"/>
</dbReference>
<gene>
    <name evidence="4" type="ORF">GCM10009720_28710</name>
</gene>
<accession>A0ABP5GGC6</accession>
<dbReference type="InterPro" id="IPR005656">
    <property type="entry name" value="MmgE_PrpD"/>
</dbReference>
<evidence type="ECO:0000259" key="2">
    <source>
        <dbReference type="Pfam" id="PF03972"/>
    </source>
</evidence>
<dbReference type="Proteomes" id="UP001501461">
    <property type="component" value="Unassembled WGS sequence"/>
</dbReference>
<feature type="domain" description="MmgE/PrpD C-terminal" evidence="3">
    <location>
        <begin position="281"/>
        <end position="426"/>
    </location>
</feature>
<reference evidence="5" key="1">
    <citation type="journal article" date="2019" name="Int. J. Syst. Evol. Microbiol.">
        <title>The Global Catalogue of Microorganisms (GCM) 10K type strain sequencing project: providing services to taxonomists for standard genome sequencing and annotation.</title>
        <authorList>
            <consortium name="The Broad Institute Genomics Platform"/>
            <consortium name="The Broad Institute Genome Sequencing Center for Infectious Disease"/>
            <person name="Wu L."/>
            <person name="Ma J."/>
        </authorList>
    </citation>
    <scope>NUCLEOTIDE SEQUENCE [LARGE SCALE GENOMIC DNA]</scope>
    <source>
        <strain evidence="5">JCM 13595</strain>
    </source>
</reference>
<organism evidence="4 5">
    <name type="scientific">Yaniella flava</name>
    <dbReference type="NCBI Taxonomy" id="287930"/>
    <lineage>
        <taxon>Bacteria</taxon>
        <taxon>Bacillati</taxon>
        <taxon>Actinomycetota</taxon>
        <taxon>Actinomycetes</taxon>
        <taxon>Micrococcales</taxon>
        <taxon>Micrococcaceae</taxon>
        <taxon>Yaniella</taxon>
    </lineage>
</organism>
<dbReference type="SUPFAM" id="SSF103378">
    <property type="entry name" value="2-methylcitrate dehydratase PrpD"/>
    <property type="match status" value="1"/>
</dbReference>
<name>A0ABP5GGC6_9MICC</name>
<dbReference type="Gene3D" id="1.10.4100.10">
    <property type="entry name" value="2-methylcitrate dehydratase PrpD"/>
    <property type="match status" value="1"/>
</dbReference>
<protein>
    <submittedName>
        <fullName evidence="4">MmgE/PrpD family protein</fullName>
    </submittedName>
</protein>
<evidence type="ECO:0000256" key="1">
    <source>
        <dbReference type="ARBA" id="ARBA00006174"/>
    </source>
</evidence>
<dbReference type="EMBL" id="BAAAMN010000068">
    <property type="protein sequence ID" value="GAA2046078.1"/>
    <property type="molecule type" value="Genomic_DNA"/>
</dbReference>
<dbReference type="Pfam" id="PF03972">
    <property type="entry name" value="MmgE_PrpD_N"/>
    <property type="match status" value="1"/>
</dbReference>
<evidence type="ECO:0000313" key="5">
    <source>
        <dbReference type="Proteomes" id="UP001501461"/>
    </source>
</evidence>
<dbReference type="Pfam" id="PF19305">
    <property type="entry name" value="MmgE_PrpD_C"/>
    <property type="match status" value="1"/>
</dbReference>
<dbReference type="InterPro" id="IPR036148">
    <property type="entry name" value="MmgE/PrpD_sf"/>
</dbReference>
<evidence type="ECO:0000313" key="4">
    <source>
        <dbReference type="EMBL" id="GAA2046078.1"/>
    </source>
</evidence>
<dbReference type="InterPro" id="IPR042183">
    <property type="entry name" value="MmgE/PrpD_sf_1"/>
</dbReference>
<dbReference type="PANTHER" id="PTHR16943">
    <property type="entry name" value="2-METHYLCITRATE DEHYDRATASE-RELATED"/>
    <property type="match status" value="1"/>
</dbReference>
<dbReference type="InterPro" id="IPR045337">
    <property type="entry name" value="MmgE_PrpD_C"/>
</dbReference>
<sequence>MSGSAVNQDHLNELAEFIENVSFQNIPPSLSRKIHLHIVDTLTVALLGAETDLSIKCQETFPTHNSRLNGVSSPLWGTDRWADPAISAFNNAIRSHVLELDDSHGCDHSGAVVVPAVMSVAAQVQELPSLNDLVAAVVVGYEVARRTQTALGGYKALNDRGWHSTAVCGPFGAAAAASHVMRLPKKQIASALSLTTSKAAGTWAYSSGGGDAKALHAGLASKNGVEAALLAKHGVEGSADVFRDVWGGFLKMYSGTQDDAHHLTRKLGEDWLARNSRIKLYSSCASVHPVLEALEKFRKQRPDIFEGGLPKVEVFVSESVSRMCGSNVFDALSSRTARQLSLPYSLALVILKGQPELQDYLDPKTKPEVMKDILRQITVVPDQINTDPSGHGTVIIHSHGEQHTVHTTTEYDTSVVEDAEPLLLQKLSWIGSYLNDEDRVAKLTSLILNPEDSMTFLDEAFSLLHVDK</sequence>
<feature type="domain" description="MmgE/PrpD N-terminal" evidence="2">
    <location>
        <begin position="13"/>
        <end position="258"/>
    </location>
</feature>